<feature type="compositionally biased region" description="Low complexity" evidence="3">
    <location>
        <begin position="143"/>
        <end position="152"/>
    </location>
</feature>
<dbReference type="OrthoDB" id="10256122at2759"/>
<keyword evidence="5" id="KW-1185">Reference proteome</keyword>
<reference evidence="4 5" key="1">
    <citation type="journal article" date="2017" name="Int. J. Parasitol.">
        <title>The genome of the protozoan parasite Cystoisospora suis and a reverse vaccinology approach to identify vaccine candidates.</title>
        <authorList>
            <person name="Palmieri N."/>
            <person name="Shrestha A."/>
            <person name="Ruttkowski B."/>
            <person name="Beck T."/>
            <person name="Vogl C."/>
            <person name="Tomley F."/>
            <person name="Blake D.P."/>
            <person name="Joachim A."/>
        </authorList>
    </citation>
    <scope>NUCLEOTIDE SEQUENCE [LARGE SCALE GENOMIC DNA]</scope>
    <source>
        <strain evidence="4 5">Wien I</strain>
    </source>
</reference>
<dbReference type="InterPro" id="IPR001680">
    <property type="entry name" value="WD40_rpt"/>
</dbReference>
<dbReference type="SMART" id="SM00320">
    <property type="entry name" value="WD40"/>
    <property type="match status" value="2"/>
</dbReference>
<dbReference type="Gene3D" id="2.130.10.10">
    <property type="entry name" value="YVTN repeat-like/Quinoprotein amine dehydrogenase"/>
    <property type="match status" value="1"/>
</dbReference>
<evidence type="ECO:0000256" key="3">
    <source>
        <dbReference type="SAM" id="MobiDB-lite"/>
    </source>
</evidence>
<feature type="region of interest" description="Disordered" evidence="3">
    <location>
        <begin position="1"/>
        <end position="32"/>
    </location>
</feature>
<dbReference type="Proteomes" id="UP000221165">
    <property type="component" value="Unassembled WGS sequence"/>
</dbReference>
<feature type="region of interest" description="Disordered" evidence="3">
    <location>
        <begin position="97"/>
        <end position="163"/>
    </location>
</feature>
<dbReference type="Pfam" id="PF00400">
    <property type="entry name" value="WD40"/>
    <property type="match status" value="2"/>
</dbReference>
<proteinExistence type="inferred from homology"/>
<dbReference type="VEuPathDB" id="ToxoDB:CSUI_005248"/>
<dbReference type="PROSITE" id="PS50294">
    <property type="entry name" value="WD_REPEATS_REGION"/>
    <property type="match status" value="2"/>
</dbReference>
<evidence type="ECO:0000256" key="1">
    <source>
        <dbReference type="ARBA" id="ARBA00025726"/>
    </source>
</evidence>
<name>A0A2C6KXR8_9APIC</name>
<comment type="caution">
    <text evidence="4">The sequence shown here is derived from an EMBL/GenBank/DDBJ whole genome shotgun (WGS) entry which is preliminary data.</text>
</comment>
<accession>A0A2C6KXR8</accession>
<dbReference type="EMBL" id="MIGC01002534">
    <property type="protein sequence ID" value="PHJ20918.1"/>
    <property type="molecule type" value="Genomic_DNA"/>
</dbReference>
<dbReference type="SUPFAM" id="SSF50978">
    <property type="entry name" value="WD40 repeat-like"/>
    <property type="match status" value="1"/>
</dbReference>
<dbReference type="PROSITE" id="PS50082">
    <property type="entry name" value="WD_REPEATS_2"/>
    <property type="match status" value="2"/>
</dbReference>
<dbReference type="InterPro" id="IPR015943">
    <property type="entry name" value="WD40/YVTN_repeat-like_dom_sf"/>
</dbReference>
<feature type="repeat" description="WD" evidence="2">
    <location>
        <begin position="319"/>
        <end position="360"/>
    </location>
</feature>
<gene>
    <name evidence="4" type="ORF">CSUI_005248</name>
</gene>
<dbReference type="PANTHER" id="PTHR19923:SF0">
    <property type="entry name" value="PLEIOTROPIC REGULATOR 1"/>
    <property type="match status" value="1"/>
</dbReference>
<sequence length="367" mass="38430">MTATNGTSEAPPASLSAGAQPDPLVPSSSASHTHSFLDSYTPLHTFSVLLQQTQKRTHALFVNNVGLKPQPFLPAVEEKIKMKLSDEYFFPPLVPPSAAASQVPPDSPPALSVTPPFATLGGQESSEGKPRARLPLALPPSSSPGAAQSSSSNVRKPQSVSVSAPDMTVGDLVAELSAHITCSSGADLPSSSTSHTDPASGRTLALRDEGTAGRSKGSPLNGAALAVTGGSVESVGGGGVLSSLGTGRGELANLRLKNLPAALRPTWHAPWKLHRVISGHLGWVTCLAVDPTNDWFATGSNDRLIKIWDLASGTLKLSLTGHVSAIRDVKISARHPYMFTCGEDNRVKCWDLEQNKVVRDYHGHLSG</sequence>
<protein>
    <submittedName>
        <fullName evidence="4">WD domain, G-beta repeat-containing protein</fullName>
    </submittedName>
</protein>
<dbReference type="RefSeq" id="XP_067922603.1">
    <property type="nucleotide sequence ID" value="XM_068065425.1"/>
</dbReference>
<evidence type="ECO:0000313" key="5">
    <source>
        <dbReference type="Proteomes" id="UP000221165"/>
    </source>
</evidence>
<dbReference type="PANTHER" id="PTHR19923">
    <property type="entry name" value="WD40 REPEAT PROTEINPRL1/PRL2-RELATED"/>
    <property type="match status" value="1"/>
</dbReference>
<dbReference type="InterPro" id="IPR045241">
    <property type="entry name" value="Prp46/PLRG1-like"/>
</dbReference>
<feature type="compositionally biased region" description="Polar residues" evidence="3">
    <location>
        <begin position="153"/>
        <end position="162"/>
    </location>
</feature>
<dbReference type="GO" id="GO:0071011">
    <property type="term" value="C:precatalytic spliceosome"/>
    <property type="evidence" value="ECO:0007669"/>
    <property type="project" value="TreeGrafter"/>
</dbReference>
<keyword evidence="2" id="KW-0853">WD repeat</keyword>
<dbReference type="GO" id="GO:0000974">
    <property type="term" value="C:Prp19 complex"/>
    <property type="evidence" value="ECO:0007669"/>
    <property type="project" value="TreeGrafter"/>
</dbReference>
<dbReference type="AlphaFoldDB" id="A0A2C6KXR8"/>
<feature type="repeat" description="WD" evidence="2">
    <location>
        <begin position="277"/>
        <end position="318"/>
    </location>
</feature>
<dbReference type="GO" id="GO:0000398">
    <property type="term" value="P:mRNA splicing, via spliceosome"/>
    <property type="evidence" value="ECO:0007669"/>
    <property type="project" value="InterPro"/>
</dbReference>
<dbReference type="GO" id="GO:0071013">
    <property type="term" value="C:catalytic step 2 spliceosome"/>
    <property type="evidence" value="ECO:0007669"/>
    <property type="project" value="TreeGrafter"/>
</dbReference>
<comment type="similarity">
    <text evidence="1">Belongs to the WD repeat PRL1/PRL2 family.</text>
</comment>
<evidence type="ECO:0000256" key="2">
    <source>
        <dbReference type="PROSITE-ProRule" id="PRU00221"/>
    </source>
</evidence>
<dbReference type="InterPro" id="IPR036322">
    <property type="entry name" value="WD40_repeat_dom_sf"/>
</dbReference>
<organism evidence="4 5">
    <name type="scientific">Cystoisospora suis</name>
    <dbReference type="NCBI Taxonomy" id="483139"/>
    <lineage>
        <taxon>Eukaryota</taxon>
        <taxon>Sar</taxon>
        <taxon>Alveolata</taxon>
        <taxon>Apicomplexa</taxon>
        <taxon>Conoidasida</taxon>
        <taxon>Coccidia</taxon>
        <taxon>Eucoccidiorida</taxon>
        <taxon>Eimeriorina</taxon>
        <taxon>Sarcocystidae</taxon>
        <taxon>Cystoisospora</taxon>
    </lineage>
</organism>
<dbReference type="GeneID" id="94428636"/>
<evidence type="ECO:0000313" key="4">
    <source>
        <dbReference type="EMBL" id="PHJ20918.1"/>
    </source>
</evidence>